<keyword evidence="3" id="KW-1185">Reference proteome</keyword>
<proteinExistence type="predicted"/>
<reference evidence="2" key="1">
    <citation type="journal article" date="2014" name="Int. J. Syst. Evol. Microbiol.">
        <title>Complete genome sequence of Corynebacterium casei LMG S-19264T (=DSM 44701T), isolated from a smear-ripened cheese.</title>
        <authorList>
            <consortium name="US DOE Joint Genome Institute (JGI-PGF)"/>
            <person name="Walter F."/>
            <person name="Albersmeier A."/>
            <person name="Kalinowski J."/>
            <person name="Ruckert C."/>
        </authorList>
    </citation>
    <scope>NUCLEOTIDE SEQUENCE</scope>
    <source>
        <strain evidence="2">KCTC 22169</strain>
    </source>
</reference>
<dbReference type="AlphaFoldDB" id="A0A918K3W7"/>
<evidence type="ECO:0000313" key="2">
    <source>
        <dbReference type="EMBL" id="GGX48483.1"/>
    </source>
</evidence>
<keyword evidence="1" id="KW-0812">Transmembrane</keyword>
<feature type="transmembrane region" description="Helical" evidence="1">
    <location>
        <begin position="36"/>
        <end position="56"/>
    </location>
</feature>
<gene>
    <name evidence="2" type="ORF">GCM10007392_14370</name>
</gene>
<evidence type="ECO:0000313" key="3">
    <source>
        <dbReference type="Proteomes" id="UP000626148"/>
    </source>
</evidence>
<dbReference type="EMBL" id="BMXR01000003">
    <property type="protein sequence ID" value="GGX48483.1"/>
    <property type="molecule type" value="Genomic_DNA"/>
</dbReference>
<comment type="caution">
    <text evidence="2">The sequence shown here is derived from an EMBL/GenBank/DDBJ whole genome shotgun (WGS) entry which is preliminary data.</text>
</comment>
<feature type="transmembrane region" description="Helical" evidence="1">
    <location>
        <begin position="12"/>
        <end position="29"/>
    </location>
</feature>
<accession>A0A918K3W7</accession>
<sequence>MMFNMGWGMHWFWWPLVAALVVIPMWRICQRLGFPGVLSLLILVPLLNLGLLYFIAFSEPSESPR</sequence>
<organism evidence="2 3">
    <name type="scientific">Saccharospirillum salsuginis</name>
    <dbReference type="NCBI Taxonomy" id="418750"/>
    <lineage>
        <taxon>Bacteria</taxon>
        <taxon>Pseudomonadati</taxon>
        <taxon>Pseudomonadota</taxon>
        <taxon>Gammaproteobacteria</taxon>
        <taxon>Oceanospirillales</taxon>
        <taxon>Saccharospirillaceae</taxon>
        <taxon>Saccharospirillum</taxon>
    </lineage>
</organism>
<protein>
    <recommendedName>
        <fullName evidence="4">DUF805 domain-containing protein</fullName>
    </recommendedName>
</protein>
<dbReference type="Proteomes" id="UP000626148">
    <property type="component" value="Unassembled WGS sequence"/>
</dbReference>
<evidence type="ECO:0000256" key="1">
    <source>
        <dbReference type="SAM" id="Phobius"/>
    </source>
</evidence>
<keyword evidence="1" id="KW-0472">Membrane</keyword>
<reference evidence="2" key="2">
    <citation type="submission" date="2020-09" db="EMBL/GenBank/DDBJ databases">
        <authorList>
            <person name="Sun Q."/>
            <person name="Kim S."/>
        </authorList>
    </citation>
    <scope>NUCLEOTIDE SEQUENCE</scope>
    <source>
        <strain evidence="2">KCTC 22169</strain>
    </source>
</reference>
<dbReference type="RefSeq" id="WP_189607861.1">
    <property type="nucleotide sequence ID" value="NZ_BMXR01000003.1"/>
</dbReference>
<name>A0A918K3W7_9GAMM</name>
<keyword evidence="1" id="KW-1133">Transmembrane helix</keyword>
<evidence type="ECO:0008006" key="4">
    <source>
        <dbReference type="Google" id="ProtNLM"/>
    </source>
</evidence>